<evidence type="ECO:0000256" key="1">
    <source>
        <dbReference type="SAM" id="MobiDB-lite"/>
    </source>
</evidence>
<accession>A0ABN2XMH1</accession>
<dbReference type="EMBL" id="BAAAQQ010000001">
    <property type="protein sequence ID" value="GAA2113521.1"/>
    <property type="molecule type" value="Genomic_DNA"/>
</dbReference>
<proteinExistence type="predicted"/>
<gene>
    <name evidence="2" type="ORF">GCM10009843_01290</name>
</gene>
<name>A0ABN2XMH1_9ACTN</name>
<protein>
    <submittedName>
        <fullName evidence="2">Uncharacterized protein</fullName>
    </submittedName>
</protein>
<comment type="caution">
    <text evidence="2">The sequence shown here is derived from an EMBL/GenBank/DDBJ whole genome shotgun (WGS) entry which is preliminary data.</text>
</comment>
<dbReference type="Proteomes" id="UP001500575">
    <property type="component" value="Unassembled WGS sequence"/>
</dbReference>
<organism evidence="2 3">
    <name type="scientific">Nocardioides bigeumensis</name>
    <dbReference type="NCBI Taxonomy" id="433657"/>
    <lineage>
        <taxon>Bacteria</taxon>
        <taxon>Bacillati</taxon>
        <taxon>Actinomycetota</taxon>
        <taxon>Actinomycetes</taxon>
        <taxon>Propionibacteriales</taxon>
        <taxon>Nocardioidaceae</taxon>
        <taxon>Nocardioides</taxon>
    </lineage>
</organism>
<reference evidence="2 3" key="1">
    <citation type="journal article" date="2019" name="Int. J. Syst. Evol. Microbiol.">
        <title>The Global Catalogue of Microorganisms (GCM) 10K type strain sequencing project: providing services to taxonomists for standard genome sequencing and annotation.</title>
        <authorList>
            <consortium name="The Broad Institute Genomics Platform"/>
            <consortium name="The Broad Institute Genome Sequencing Center for Infectious Disease"/>
            <person name="Wu L."/>
            <person name="Ma J."/>
        </authorList>
    </citation>
    <scope>NUCLEOTIDE SEQUENCE [LARGE SCALE GENOMIC DNA]</scope>
    <source>
        <strain evidence="2 3">JCM 16021</strain>
    </source>
</reference>
<evidence type="ECO:0000313" key="2">
    <source>
        <dbReference type="EMBL" id="GAA2113521.1"/>
    </source>
</evidence>
<sequence length="89" mass="9505">MASGDVVYEFGLDLLERSAAGLGNSEAEEDDRRDGDGGVKKEDALAGERAAEGEEGLSHQEVRSQLTMVHTDMALLRSPTGKISEIITD</sequence>
<feature type="region of interest" description="Disordered" evidence="1">
    <location>
        <begin position="19"/>
        <end position="62"/>
    </location>
</feature>
<evidence type="ECO:0000313" key="3">
    <source>
        <dbReference type="Proteomes" id="UP001500575"/>
    </source>
</evidence>
<feature type="compositionally biased region" description="Basic and acidic residues" evidence="1">
    <location>
        <begin position="30"/>
        <end position="62"/>
    </location>
</feature>
<keyword evidence="3" id="KW-1185">Reference proteome</keyword>